<evidence type="ECO:0000313" key="1">
    <source>
        <dbReference type="EMBL" id="KAI4803879.1"/>
    </source>
</evidence>
<dbReference type="EMBL" id="CM043799">
    <property type="protein sequence ID" value="KAI4803879.1"/>
    <property type="molecule type" value="Genomic_DNA"/>
</dbReference>
<comment type="caution">
    <text evidence="1">The sequence shown here is derived from an EMBL/GenBank/DDBJ whole genome shotgun (WGS) entry which is preliminary data.</text>
</comment>
<name>A0ACB9VUT5_CHAAC</name>
<proteinExistence type="predicted"/>
<organism evidence="1 2">
    <name type="scientific">Chaenocephalus aceratus</name>
    <name type="common">Blackfin icefish</name>
    <name type="synonym">Chaenichthys aceratus</name>
    <dbReference type="NCBI Taxonomy" id="36190"/>
    <lineage>
        <taxon>Eukaryota</taxon>
        <taxon>Metazoa</taxon>
        <taxon>Chordata</taxon>
        <taxon>Craniata</taxon>
        <taxon>Vertebrata</taxon>
        <taxon>Euteleostomi</taxon>
        <taxon>Actinopterygii</taxon>
        <taxon>Neopterygii</taxon>
        <taxon>Teleostei</taxon>
        <taxon>Neoteleostei</taxon>
        <taxon>Acanthomorphata</taxon>
        <taxon>Eupercaria</taxon>
        <taxon>Perciformes</taxon>
        <taxon>Notothenioidei</taxon>
        <taxon>Channichthyidae</taxon>
        <taxon>Chaenocephalus</taxon>
    </lineage>
</organism>
<accession>A0ACB9VUT5</accession>
<reference evidence="1" key="1">
    <citation type="submission" date="2022-05" db="EMBL/GenBank/DDBJ databases">
        <title>Chromosome-level genome of Chaenocephalus aceratus.</title>
        <authorList>
            <person name="Park H."/>
        </authorList>
    </citation>
    <scope>NUCLEOTIDE SEQUENCE</scope>
    <source>
        <strain evidence="1">KU_202001</strain>
    </source>
</reference>
<gene>
    <name evidence="1" type="ORF">KUCAC02_025526</name>
</gene>
<protein>
    <submittedName>
        <fullName evidence="1">Uncharacterized protein</fullName>
    </submittedName>
</protein>
<sequence length="235" mass="26143">MRLQDQYPFPQASSQLKERESQGPRARQPTRRAEVKRQKYESSTDEEEAAMDRQCQGQSEALTQDATDTEPPVVVSEGVDAREQRSGGQNERPGGQNERPGGQNERPGGQNERPGGQNERPGGQNERPGGQNERPGGQNERPGHQPPRPSLQMEMTRSFPGMFTKGRGKRRFPAATLVPAKRPKPMEVAFHLLPKTYEKTPTGPEQLVHLQAGLGRRTANLDESTTHNECYTTPI</sequence>
<dbReference type="Proteomes" id="UP001057452">
    <property type="component" value="Chromosome 15"/>
</dbReference>
<keyword evidence="2" id="KW-1185">Reference proteome</keyword>
<evidence type="ECO:0000313" key="2">
    <source>
        <dbReference type="Proteomes" id="UP001057452"/>
    </source>
</evidence>